<evidence type="ECO:0000256" key="2">
    <source>
        <dbReference type="ARBA" id="ARBA00023015"/>
    </source>
</evidence>
<reference evidence="7" key="1">
    <citation type="submission" date="2021-02" db="EMBL/GenBank/DDBJ databases">
        <title>Genome sequence Cadophora malorum strain M34.</title>
        <authorList>
            <person name="Stefanovic E."/>
            <person name="Vu D."/>
            <person name="Scully C."/>
            <person name="Dijksterhuis J."/>
            <person name="Roader J."/>
            <person name="Houbraken J."/>
        </authorList>
    </citation>
    <scope>NUCLEOTIDE SEQUENCE</scope>
    <source>
        <strain evidence="7">M34</strain>
    </source>
</reference>
<comment type="subcellular location">
    <subcellularLocation>
        <location evidence="1">Nucleus</location>
    </subcellularLocation>
</comment>
<dbReference type="Pfam" id="PF04082">
    <property type="entry name" value="Fungal_trans"/>
    <property type="match status" value="1"/>
</dbReference>
<accession>A0A8H7VYU7</accession>
<keyword evidence="5" id="KW-0539">Nucleus</keyword>
<dbReference type="GO" id="GO:0003677">
    <property type="term" value="F:DNA binding"/>
    <property type="evidence" value="ECO:0007669"/>
    <property type="project" value="UniProtKB-KW"/>
</dbReference>
<dbReference type="EMBL" id="JAFJYH010000442">
    <property type="protein sequence ID" value="KAG4411761.1"/>
    <property type="molecule type" value="Genomic_DNA"/>
</dbReference>
<keyword evidence="4" id="KW-0804">Transcription</keyword>
<dbReference type="InterPro" id="IPR050987">
    <property type="entry name" value="AtrR-like"/>
</dbReference>
<feature type="domain" description="Xylanolytic transcriptional activator regulatory" evidence="6">
    <location>
        <begin position="155"/>
        <end position="294"/>
    </location>
</feature>
<dbReference type="CDD" id="cd12148">
    <property type="entry name" value="fungal_TF_MHR"/>
    <property type="match status" value="1"/>
</dbReference>
<dbReference type="PANTHER" id="PTHR46910">
    <property type="entry name" value="TRANSCRIPTION FACTOR PDR1"/>
    <property type="match status" value="1"/>
</dbReference>
<dbReference type="GO" id="GO:0008270">
    <property type="term" value="F:zinc ion binding"/>
    <property type="evidence" value="ECO:0007669"/>
    <property type="project" value="InterPro"/>
</dbReference>
<proteinExistence type="predicted"/>
<dbReference type="GO" id="GO:0006351">
    <property type="term" value="P:DNA-templated transcription"/>
    <property type="evidence" value="ECO:0007669"/>
    <property type="project" value="InterPro"/>
</dbReference>
<keyword evidence="8" id="KW-1185">Reference proteome</keyword>
<evidence type="ECO:0000256" key="1">
    <source>
        <dbReference type="ARBA" id="ARBA00004123"/>
    </source>
</evidence>
<evidence type="ECO:0000256" key="4">
    <source>
        <dbReference type="ARBA" id="ARBA00023163"/>
    </source>
</evidence>
<keyword evidence="2" id="KW-0805">Transcription regulation</keyword>
<comment type="caution">
    <text evidence="7">The sequence shown here is derived from an EMBL/GenBank/DDBJ whole genome shotgun (WGS) entry which is preliminary data.</text>
</comment>
<evidence type="ECO:0000313" key="7">
    <source>
        <dbReference type="EMBL" id="KAG4411761.1"/>
    </source>
</evidence>
<name>A0A8H7VYU7_9HELO</name>
<gene>
    <name evidence="7" type="ORF">IFR04_015099</name>
</gene>
<dbReference type="GO" id="GO:0005634">
    <property type="term" value="C:nucleus"/>
    <property type="evidence" value="ECO:0007669"/>
    <property type="project" value="UniProtKB-SubCell"/>
</dbReference>
<organism evidence="7 8">
    <name type="scientific">Cadophora malorum</name>
    <dbReference type="NCBI Taxonomy" id="108018"/>
    <lineage>
        <taxon>Eukaryota</taxon>
        <taxon>Fungi</taxon>
        <taxon>Dikarya</taxon>
        <taxon>Ascomycota</taxon>
        <taxon>Pezizomycotina</taxon>
        <taxon>Leotiomycetes</taxon>
        <taxon>Helotiales</taxon>
        <taxon>Ploettnerulaceae</taxon>
        <taxon>Cadophora</taxon>
    </lineage>
</organism>
<evidence type="ECO:0000256" key="3">
    <source>
        <dbReference type="ARBA" id="ARBA00023125"/>
    </source>
</evidence>
<dbReference type="InterPro" id="IPR007219">
    <property type="entry name" value="XnlR_reg_dom"/>
</dbReference>
<evidence type="ECO:0000313" key="8">
    <source>
        <dbReference type="Proteomes" id="UP000664132"/>
    </source>
</evidence>
<evidence type="ECO:0000256" key="5">
    <source>
        <dbReference type="ARBA" id="ARBA00023242"/>
    </source>
</evidence>
<keyword evidence="3" id="KW-0238">DNA-binding</keyword>
<protein>
    <recommendedName>
        <fullName evidence="6">Xylanolytic transcriptional activator regulatory domain-containing protein</fullName>
    </recommendedName>
</protein>
<dbReference type="AlphaFoldDB" id="A0A8H7VYU7"/>
<dbReference type="Proteomes" id="UP000664132">
    <property type="component" value="Unassembled WGS sequence"/>
</dbReference>
<dbReference type="OrthoDB" id="4116913at2759"/>
<evidence type="ECO:0000259" key="6">
    <source>
        <dbReference type="Pfam" id="PF04082"/>
    </source>
</evidence>
<dbReference type="GO" id="GO:0003700">
    <property type="term" value="F:DNA-binding transcription factor activity"/>
    <property type="evidence" value="ECO:0007669"/>
    <property type="project" value="InterPro"/>
</dbReference>
<dbReference type="PANTHER" id="PTHR46910:SF37">
    <property type="entry name" value="ZN(II)2CYS6 TRANSCRIPTION FACTOR (EUROFUNG)"/>
    <property type="match status" value="1"/>
</dbReference>
<sequence>MWDPPMSINGSLGSAETEPLNYADETEMMEVEYTGSFCVFSPTGIRWVNDLVGDKRFGREVSTLALSSRPRDHCDKRITHTHPLPSRDVAIICVNDYFSALNRDMPVFDKQEILNGVERFYSTGIAPSRGWYAAINVILAQVLRINSETKDSPDAKKYMRNAMSMVPSILMSKPNPLNAGALVSMTEQSKLRERRLFWQAFIFDQDLALRIGKPPMIGPDFTIDISEERPADGVGTLTFEESRVTLNCVREQVILAKMQSKVYSTLYTKDTRKKHVHEELQIISELDSELCAWKARIPEITKSTKAPFFDKDPGLINLTILHHRYYQLVIVIHSFIFQSSNLEQLRDDFDRIHSSVALCVAAARARISLLNFHEDSNMFSLHLLNNISWSLDVVFINILQNKGTPSAREDLNLLGRVVSRFKKFDPNYRDTVAFRTASLFHQAAYRALQNYTNSQNPAPNHINRADSWHRYDEQKTIPPYPETPNDTNPHVPTYSARPLIDPTLDPSLTNALDINGDLDAMQDFTSDLHLGTDFLLPTDEQFLNLSLENAIPISVNGNLGEVNGMPWTGQQQLGPDTQWGLPLGLDPQYWHGLWTDLPAEDEWMQ</sequence>